<accession>A0AAE3HUM5</accession>
<dbReference type="PROSITE" id="PS51160">
    <property type="entry name" value="ACYLPHOSPHATASE_3"/>
    <property type="match status" value="1"/>
</dbReference>
<dbReference type="Pfam" id="PF00708">
    <property type="entry name" value="Acylphosphatase"/>
    <property type="match status" value="1"/>
</dbReference>
<dbReference type="PROSITE" id="PS00151">
    <property type="entry name" value="ACYLPHOSPHATASE_2"/>
    <property type="match status" value="1"/>
</dbReference>
<gene>
    <name evidence="9" type="ORF">HT99x_006005</name>
</gene>
<dbReference type="Proteomes" id="UP000051497">
    <property type="component" value="Unassembled WGS sequence"/>
</dbReference>
<dbReference type="GO" id="GO:0003998">
    <property type="term" value="F:acylphosphatase activity"/>
    <property type="evidence" value="ECO:0007669"/>
    <property type="project" value="UniProtKB-EC"/>
</dbReference>
<feature type="domain" description="Acylphosphatase-like" evidence="8">
    <location>
        <begin position="5"/>
        <end position="91"/>
    </location>
</feature>
<evidence type="ECO:0000256" key="6">
    <source>
        <dbReference type="RuleBase" id="RU000553"/>
    </source>
</evidence>
<dbReference type="PRINTS" id="PR00112">
    <property type="entry name" value="ACYLPHPHTASE"/>
</dbReference>
<comment type="caution">
    <text evidence="9">The sequence shown here is derived from an EMBL/GenBank/DDBJ whole genome shotgun (WGS) entry which is preliminary data.</text>
</comment>
<reference evidence="9" key="2">
    <citation type="submission" date="2021-06" db="EMBL/GenBank/DDBJ databases">
        <title>Genomic Description and Analysis of Intracellular Bacteria, Candidatus Berkiella cookevillensis and Candidatus Berkiella aquae.</title>
        <authorList>
            <person name="Kidane D.T."/>
            <person name="Mehari Y.T."/>
            <person name="Rice F.C."/>
            <person name="Arivett B.A."/>
            <person name="Farone A.L."/>
            <person name="Berk S.G."/>
            <person name="Farone M.B."/>
        </authorList>
    </citation>
    <scope>NUCLEOTIDE SEQUENCE</scope>
    <source>
        <strain evidence="9">HT99</strain>
    </source>
</reference>
<keyword evidence="5 6" id="KW-0378">Hydrolase</keyword>
<evidence type="ECO:0000313" key="9">
    <source>
        <dbReference type="EMBL" id="MCS5710977.1"/>
    </source>
</evidence>
<dbReference type="EC" id="3.6.1.7" evidence="2 5"/>
<name>A0AAE3HUM5_9GAMM</name>
<comment type="catalytic activity">
    <reaction evidence="4 5 6">
        <text>an acyl phosphate + H2O = a carboxylate + phosphate + H(+)</text>
        <dbReference type="Rhea" id="RHEA:14965"/>
        <dbReference type="ChEBI" id="CHEBI:15377"/>
        <dbReference type="ChEBI" id="CHEBI:15378"/>
        <dbReference type="ChEBI" id="CHEBI:29067"/>
        <dbReference type="ChEBI" id="CHEBI:43474"/>
        <dbReference type="ChEBI" id="CHEBI:59918"/>
        <dbReference type="EC" id="3.6.1.7"/>
    </reaction>
</comment>
<protein>
    <recommendedName>
        <fullName evidence="3 5">Acylphosphatase</fullName>
        <ecNumber evidence="2 5">3.6.1.7</ecNumber>
    </recommendedName>
</protein>
<evidence type="ECO:0000259" key="8">
    <source>
        <dbReference type="PROSITE" id="PS51160"/>
    </source>
</evidence>
<dbReference type="EMBL" id="LKAJ02000001">
    <property type="protein sequence ID" value="MCS5710977.1"/>
    <property type="molecule type" value="Genomic_DNA"/>
</dbReference>
<dbReference type="PANTHER" id="PTHR47268:SF4">
    <property type="entry name" value="ACYLPHOSPHATASE"/>
    <property type="match status" value="1"/>
</dbReference>
<comment type="similarity">
    <text evidence="1 7">Belongs to the acylphosphatase family.</text>
</comment>
<evidence type="ECO:0000256" key="5">
    <source>
        <dbReference type="PROSITE-ProRule" id="PRU00520"/>
    </source>
</evidence>
<dbReference type="SUPFAM" id="SSF54975">
    <property type="entry name" value="Acylphosphatase/BLUF domain-like"/>
    <property type="match status" value="1"/>
</dbReference>
<reference evidence="9" key="1">
    <citation type="journal article" date="2016" name="Genome Announc.">
        <title>Draft Genome Sequences of Two Novel Amoeba-Resistant Intranuclear Bacteria, 'Candidatus Berkiella cookevillensis' and 'Candidatus Berkiella aquae'.</title>
        <authorList>
            <person name="Mehari Y.T."/>
            <person name="Arivett B.A."/>
            <person name="Farone A.L."/>
            <person name="Gunderson J.H."/>
            <person name="Farone M.B."/>
        </authorList>
    </citation>
    <scope>NUCLEOTIDE SEQUENCE</scope>
    <source>
        <strain evidence="9">HT99</strain>
    </source>
</reference>
<evidence type="ECO:0000256" key="3">
    <source>
        <dbReference type="ARBA" id="ARBA00015991"/>
    </source>
</evidence>
<evidence type="ECO:0000256" key="2">
    <source>
        <dbReference type="ARBA" id="ARBA00012150"/>
    </source>
</evidence>
<evidence type="ECO:0000256" key="1">
    <source>
        <dbReference type="ARBA" id="ARBA00005614"/>
    </source>
</evidence>
<dbReference type="PROSITE" id="PS00150">
    <property type="entry name" value="ACYLPHOSPHATASE_1"/>
    <property type="match status" value="1"/>
</dbReference>
<dbReference type="InterPro" id="IPR017968">
    <property type="entry name" value="Acylphosphatase_CS"/>
</dbReference>
<evidence type="ECO:0000256" key="7">
    <source>
        <dbReference type="RuleBase" id="RU004168"/>
    </source>
</evidence>
<proteinExistence type="inferred from homology"/>
<dbReference type="NCBIfam" id="NF011000">
    <property type="entry name" value="PRK14426.1"/>
    <property type="match status" value="1"/>
</dbReference>
<dbReference type="InterPro" id="IPR001792">
    <property type="entry name" value="Acylphosphatase-like_dom"/>
</dbReference>
<dbReference type="AlphaFoldDB" id="A0AAE3HUM5"/>
<dbReference type="NCBIfam" id="NF011022">
    <property type="entry name" value="PRK14451.1"/>
    <property type="match status" value="1"/>
</dbReference>
<dbReference type="PANTHER" id="PTHR47268">
    <property type="entry name" value="ACYLPHOSPHATASE"/>
    <property type="match status" value="1"/>
</dbReference>
<evidence type="ECO:0000256" key="4">
    <source>
        <dbReference type="ARBA" id="ARBA00047645"/>
    </source>
</evidence>
<feature type="active site" evidence="5">
    <location>
        <position position="38"/>
    </location>
</feature>
<organism evidence="9 10">
    <name type="scientific">Candidatus Berkiella aquae</name>
    <dbReference type="NCBI Taxonomy" id="295108"/>
    <lineage>
        <taxon>Bacteria</taxon>
        <taxon>Pseudomonadati</taxon>
        <taxon>Pseudomonadota</taxon>
        <taxon>Gammaproteobacteria</taxon>
        <taxon>Candidatus Berkiellales</taxon>
        <taxon>Candidatus Berkiellaceae</taxon>
        <taxon>Candidatus Berkiella</taxon>
    </lineage>
</organism>
<keyword evidence="10" id="KW-1185">Reference proteome</keyword>
<dbReference type="InterPro" id="IPR036046">
    <property type="entry name" value="Acylphosphatase-like_dom_sf"/>
</dbReference>
<evidence type="ECO:0000313" key="10">
    <source>
        <dbReference type="Proteomes" id="UP000051497"/>
    </source>
</evidence>
<dbReference type="InterPro" id="IPR020456">
    <property type="entry name" value="Acylphosphatase"/>
</dbReference>
<dbReference type="Gene3D" id="3.30.70.100">
    <property type="match status" value="1"/>
</dbReference>
<sequence>MMKSCRRCVISGRVQGVYFRQGTLEQAEKCGVKGWVRNLNNGDVECVICGDNEALEQLMTWLHQGPPSAHVVKMESSDIPWEEHTGFSIRR</sequence>
<feature type="active site" evidence="5">
    <location>
        <position position="20"/>
    </location>
</feature>